<feature type="domain" description="Helix-turn-helix" evidence="1">
    <location>
        <begin position="6"/>
        <end position="55"/>
    </location>
</feature>
<dbReference type="Pfam" id="PF12728">
    <property type="entry name" value="HTH_17"/>
    <property type="match status" value="1"/>
</dbReference>
<organism evidence="2 3">
    <name type="scientific">Lactobacillus mulieris</name>
    <dbReference type="NCBI Taxonomy" id="2508708"/>
    <lineage>
        <taxon>Bacteria</taxon>
        <taxon>Bacillati</taxon>
        <taxon>Bacillota</taxon>
        <taxon>Bacilli</taxon>
        <taxon>Lactobacillales</taxon>
        <taxon>Lactobacillaceae</taxon>
        <taxon>Lactobacillus</taxon>
    </lineage>
</organism>
<evidence type="ECO:0000313" key="3">
    <source>
        <dbReference type="Proteomes" id="UP001213015"/>
    </source>
</evidence>
<dbReference type="InterPro" id="IPR010093">
    <property type="entry name" value="SinI_DNA-bd"/>
</dbReference>
<dbReference type="InterPro" id="IPR009061">
    <property type="entry name" value="DNA-bd_dom_put_sf"/>
</dbReference>
<comment type="caution">
    <text evidence="2">The sequence shown here is derived from an EMBL/GenBank/DDBJ whole genome shotgun (WGS) entry which is preliminary data.</text>
</comment>
<dbReference type="Proteomes" id="UP001213015">
    <property type="component" value="Unassembled WGS sequence"/>
</dbReference>
<dbReference type="InterPro" id="IPR041657">
    <property type="entry name" value="HTH_17"/>
</dbReference>
<proteinExistence type="predicted"/>
<sequence>MDTEFLNATNAAAYLGVSRAVFYRWQKTYQIKFYLVGGIKRYSKQDLKEFMKENSLGGR</sequence>
<dbReference type="EMBL" id="JAKHLF010000001">
    <property type="protein sequence ID" value="MCZ3844115.1"/>
    <property type="molecule type" value="Genomic_DNA"/>
</dbReference>
<accession>A0AAP3M2L5</accession>
<dbReference type="GO" id="GO:0003677">
    <property type="term" value="F:DNA binding"/>
    <property type="evidence" value="ECO:0007669"/>
    <property type="project" value="InterPro"/>
</dbReference>
<evidence type="ECO:0000313" key="2">
    <source>
        <dbReference type="EMBL" id="MCZ3844115.1"/>
    </source>
</evidence>
<reference evidence="2" key="1">
    <citation type="submission" date="2022-01" db="EMBL/GenBank/DDBJ databases">
        <title>VMRC isolate genome collection.</title>
        <authorList>
            <person name="France M."/>
            <person name="Rutt L."/>
            <person name="Humphrys M."/>
            <person name="Ravel J."/>
        </authorList>
    </citation>
    <scope>NUCLEOTIDE SEQUENCE</scope>
    <source>
        <strain evidence="2">C0127B5</strain>
    </source>
</reference>
<name>A0AAP3M2L5_9LACO</name>
<evidence type="ECO:0000259" key="1">
    <source>
        <dbReference type="Pfam" id="PF12728"/>
    </source>
</evidence>
<dbReference type="SUPFAM" id="SSF46955">
    <property type="entry name" value="Putative DNA-binding domain"/>
    <property type="match status" value="1"/>
</dbReference>
<gene>
    <name evidence="2" type="ORF">L2422_01070</name>
</gene>
<dbReference type="AlphaFoldDB" id="A0AAP3M2L5"/>
<dbReference type="NCBIfam" id="TIGR01764">
    <property type="entry name" value="excise"/>
    <property type="match status" value="1"/>
</dbReference>
<dbReference type="RefSeq" id="WP_269255541.1">
    <property type="nucleotide sequence ID" value="NZ_JAKHKO010000001.1"/>
</dbReference>
<protein>
    <submittedName>
        <fullName evidence="2">Helix-turn-helix domain-containing protein</fullName>
    </submittedName>
</protein>